<dbReference type="Pfam" id="PF24857">
    <property type="entry name" value="THR4_C"/>
    <property type="match status" value="1"/>
</dbReference>
<evidence type="ECO:0000313" key="1">
    <source>
        <dbReference type="EMBL" id="OXG06566.1"/>
    </source>
</evidence>
<proteinExistence type="predicted"/>
<dbReference type="SUPFAM" id="SSF53686">
    <property type="entry name" value="Tryptophan synthase beta subunit-like PLP-dependent enzymes"/>
    <property type="match status" value="1"/>
</dbReference>
<gene>
    <name evidence="1" type="ORF">B0A64_10680</name>
</gene>
<keyword evidence="2" id="KW-1185">Reference proteome</keyword>
<organism evidence="1 2">
    <name type="scientific">Flavobacterium araucananum</name>
    <dbReference type="NCBI Taxonomy" id="946678"/>
    <lineage>
        <taxon>Bacteria</taxon>
        <taxon>Pseudomonadati</taxon>
        <taxon>Bacteroidota</taxon>
        <taxon>Flavobacteriia</taxon>
        <taxon>Flavobacteriales</taxon>
        <taxon>Flavobacteriaceae</taxon>
        <taxon>Flavobacterium</taxon>
    </lineage>
</organism>
<protein>
    <recommendedName>
        <fullName evidence="3">Threonine synthase</fullName>
    </recommendedName>
</protein>
<dbReference type="InterPro" id="IPR036052">
    <property type="entry name" value="TrpB-like_PALP_sf"/>
</dbReference>
<dbReference type="EMBL" id="MUGS01000015">
    <property type="protein sequence ID" value="OXG06566.1"/>
    <property type="molecule type" value="Genomic_DNA"/>
</dbReference>
<dbReference type="AlphaFoldDB" id="A0A227PBL2"/>
<reference evidence="1 2" key="1">
    <citation type="submission" date="2016-11" db="EMBL/GenBank/DDBJ databases">
        <title>Whole genomes of Flavobacteriaceae.</title>
        <authorList>
            <person name="Stine C."/>
            <person name="Li C."/>
            <person name="Tadesse D."/>
        </authorList>
    </citation>
    <scope>NUCLEOTIDE SEQUENCE [LARGE SCALE GENOMIC DNA]</scope>
    <source>
        <strain evidence="1 2">DSM 24704</strain>
    </source>
</reference>
<sequence length="69" mass="7953">MEYRSRYEVGDFAQHTVFLETAHPIKFLDVVERALGITLPIPEQIESVINEDKVSVKIKTYEELKAFLG</sequence>
<accession>A0A227PBL2</accession>
<evidence type="ECO:0000313" key="2">
    <source>
        <dbReference type="Proteomes" id="UP000214684"/>
    </source>
</evidence>
<name>A0A227PBL2_9FLAO</name>
<dbReference type="Proteomes" id="UP000214684">
    <property type="component" value="Unassembled WGS sequence"/>
</dbReference>
<evidence type="ECO:0008006" key="3">
    <source>
        <dbReference type="Google" id="ProtNLM"/>
    </source>
</evidence>
<comment type="caution">
    <text evidence="1">The sequence shown here is derived from an EMBL/GenBank/DDBJ whole genome shotgun (WGS) entry which is preliminary data.</text>
</comment>